<dbReference type="OrthoDB" id="39591at2759"/>
<feature type="compositionally biased region" description="Polar residues" evidence="4">
    <location>
        <begin position="132"/>
        <end position="154"/>
    </location>
</feature>
<dbReference type="EMBL" id="MNUE01000008">
    <property type="protein sequence ID" value="OJD37182.1"/>
    <property type="molecule type" value="Genomic_DNA"/>
</dbReference>
<dbReference type="CDD" id="cd00167">
    <property type="entry name" value="SANT"/>
    <property type="match status" value="1"/>
</dbReference>
<dbReference type="PROSITE" id="PS51294">
    <property type="entry name" value="HTH_MYB"/>
    <property type="match status" value="1"/>
</dbReference>
<feature type="region of interest" description="Disordered" evidence="4">
    <location>
        <begin position="394"/>
        <end position="487"/>
    </location>
</feature>
<dbReference type="SMART" id="SM00717">
    <property type="entry name" value="SANT"/>
    <property type="match status" value="3"/>
</dbReference>
<evidence type="ECO:0000256" key="3">
    <source>
        <dbReference type="ARBA" id="ARBA00023242"/>
    </source>
</evidence>
<sequence>MGNTSSQVQDEAPDASQPSRPQDPSSTRSEDDVAASSQLVSEIQTAAVPASKKEGKEKKSKKSKKRKSRDAASEVHTDKQETSAPQPDAEVPSVDSAAVADRRDSIGAIESATAQAGEQPPRESRRKRKDMNATQNSAPADTPATTDNIVDTTTAEPARVEKAAKKKRKRKSEDAAAPAITDKSQPATVAQTDPASTESGQNAEDPSHKKQKKSTRSATAAAAPAQVKNTPIPIPTFNPPAAREQDNLPIRKSKRKADAVEAAKNQKAEKAPAQPAPVEDKRSSNADSKVPKDSEKKQKKSRKAQQDAPAASANREVAPQPSMTTVELSVIDPALLPPTQQQPPAELPASDATEETSHRKKSKKSKKSQDDTATPATQGIAAADALIESQVARATNGISGDGHGTEVTGEKAYIDHQKKKQKRKRQAEEAATEQAAQQPDAAEPKSKKRKNATQKDGATKSGASAPGTKGSRPQGTEEFPSSGPYTKKEVETLTRAIEAYREYNNLNQFQVNDIVQAGVFNEVHGKSCKEFWDEICPCLPNRWSRETIIKFVRRKWHNFDKRGKWDPEEDQMLRTAYAATPGQWTKIGEAVGRFADDCRDRWRNYLSCSETMASKRWHDSEVNELLNVVQDCLNTLLERLPEDKKNYWREELQSTERRDIWRPDEIRNLVRKMPDCMDALRAAFEEKHPRESKQKRATEKRRGSSATDGSVVINWDLVSEKMGKKRSRLQIMSKWKALEHSYSQDPKETFFTEANHWRVENGQKWAEQMLPGDKYNIVRAMIDLGLTNEERIIWNSVAHHELVKLKWAHQAKMTFLSMKDQVPRHQSLPQLLQALKDYFEINHGEELDSHWRYEGRPGRTSLKSVVYSPGPLDWRGHMRGESSYKSNARVSDDDEDEDGSDGPRTQ</sequence>
<comment type="caution">
    <text evidence="7">The sequence shown here is derived from an EMBL/GenBank/DDBJ whole genome shotgun (WGS) entry which is preliminary data.</text>
</comment>
<evidence type="ECO:0000313" key="7">
    <source>
        <dbReference type="EMBL" id="OJD37182.1"/>
    </source>
</evidence>
<feature type="compositionally biased region" description="Polar residues" evidence="4">
    <location>
        <begin position="35"/>
        <end position="44"/>
    </location>
</feature>
<keyword evidence="3" id="KW-0539">Nucleus</keyword>
<dbReference type="PANTHER" id="PTHR46380">
    <property type="entry name" value="CYCLIN-D-BINDING MYB-LIKE TRANSCRIPTION FACTOR 1"/>
    <property type="match status" value="1"/>
</dbReference>
<dbReference type="PROSITE" id="PS50090">
    <property type="entry name" value="MYB_LIKE"/>
    <property type="match status" value="1"/>
</dbReference>
<dbReference type="Proteomes" id="UP000183809">
    <property type="component" value="Unassembled WGS sequence"/>
</dbReference>
<organism evidence="7 8">
    <name type="scientific">Diplodia corticola</name>
    <dbReference type="NCBI Taxonomy" id="236234"/>
    <lineage>
        <taxon>Eukaryota</taxon>
        <taxon>Fungi</taxon>
        <taxon>Dikarya</taxon>
        <taxon>Ascomycota</taxon>
        <taxon>Pezizomycotina</taxon>
        <taxon>Dothideomycetes</taxon>
        <taxon>Dothideomycetes incertae sedis</taxon>
        <taxon>Botryosphaeriales</taxon>
        <taxon>Botryosphaeriaceae</taxon>
        <taxon>Diplodia</taxon>
    </lineage>
</organism>
<feature type="compositionally biased region" description="Low complexity" evidence="4">
    <location>
        <begin position="333"/>
        <end position="349"/>
    </location>
</feature>
<feature type="region of interest" description="Disordered" evidence="4">
    <location>
        <begin position="869"/>
        <end position="906"/>
    </location>
</feature>
<evidence type="ECO:0000259" key="5">
    <source>
        <dbReference type="PROSITE" id="PS50090"/>
    </source>
</evidence>
<feature type="domain" description="Myb-like" evidence="5">
    <location>
        <begin position="561"/>
        <end position="606"/>
    </location>
</feature>
<dbReference type="GO" id="GO:0005634">
    <property type="term" value="C:nucleus"/>
    <property type="evidence" value="ECO:0007669"/>
    <property type="project" value="UniProtKB-SubCell"/>
</dbReference>
<keyword evidence="2" id="KW-0238">DNA-binding</keyword>
<name>A0A1J9R6N0_9PEZI</name>
<dbReference type="Pfam" id="PF00249">
    <property type="entry name" value="Myb_DNA-binding"/>
    <property type="match status" value="1"/>
</dbReference>
<feature type="compositionally biased region" description="Basic and acidic residues" evidence="4">
    <location>
        <begin position="686"/>
        <end position="702"/>
    </location>
</feature>
<keyword evidence="8" id="KW-1185">Reference proteome</keyword>
<evidence type="ECO:0000256" key="2">
    <source>
        <dbReference type="ARBA" id="ARBA00023125"/>
    </source>
</evidence>
<dbReference type="AlphaFoldDB" id="A0A1J9R6N0"/>
<feature type="compositionally biased region" description="Basic and acidic residues" evidence="4">
    <location>
        <begin position="256"/>
        <end position="270"/>
    </location>
</feature>
<feature type="compositionally biased region" description="Low complexity" evidence="4">
    <location>
        <begin position="432"/>
        <end position="441"/>
    </location>
</feature>
<evidence type="ECO:0000256" key="4">
    <source>
        <dbReference type="SAM" id="MobiDB-lite"/>
    </source>
</evidence>
<comment type="subcellular location">
    <subcellularLocation>
        <location evidence="1">Nucleus</location>
    </subcellularLocation>
</comment>
<dbReference type="InterPro" id="IPR001005">
    <property type="entry name" value="SANT/Myb"/>
</dbReference>
<feature type="domain" description="HTH myb-type" evidence="6">
    <location>
        <begin position="561"/>
        <end position="610"/>
    </location>
</feature>
<dbReference type="InterPro" id="IPR009057">
    <property type="entry name" value="Homeodomain-like_sf"/>
</dbReference>
<gene>
    <name evidence="7" type="ORF">BKCO1_800083</name>
</gene>
<feature type="region of interest" description="Disordered" evidence="4">
    <location>
        <begin position="686"/>
        <end position="705"/>
    </location>
</feature>
<evidence type="ECO:0000313" key="8">
    <source>
        <dbReference type="Proteomes" id="UP000183809"/>
    </source>
</evidence>
<dbReference type="Gene3D" id="1.10.10.60">
    <property type="entry name" value="Homeodomain-like"/>
    <property type="match status" value="1"/>
</dbReference>
<feature type="compositionally biased region" description="Basic and acidic residues" evidence="4">
    <location>
        <begin position="69"/>
        <end position="81"/>
    </location>
</feature>
<dbReference type="InterPro" id="IPR017930">
    <property type="entry name" value="Myb_dom"/>
</dbReference>
<accession>A0A1J9R6N0</accession>
<feature type="compositionally biased region" description="Polar residues" evidence="4">
    <location>
        <begin position="16"/>
        <end position="27"/>
    </location>
</feature>
<dbReference type="GeneID" id="31019689"/>
<dbReference type="GO" id="GO:0000976">
    <property type="term" value="F:transcription cis-regulatory region binding"/>
    <property type="evidence" value="ECO:0007669"/>
    <property type="project" value="TreeGrafter"/>
</dbReference>
<proteinExistence type="predicted"/>
<feature type="compositionally biased region" description="Basic and acidic residues" evidence="4">
    <location>
        <begin position="278"/>
        <end position="296"/>
    </location>
</feature>
<dbReference type="RefSeq" id="XP_020133423.1">
    <property type="nucleotide sequence ID" value="XM_020279426.1"/>
</dbReference>
<dbReference type="InterPro" id="IPR051651">
    <property type="entry name" value="DMTF1_DNA-bind_reg"/>
</dbReference>
<evidence type="ECO:0000259" key="6">
    <source>
        <dbReference type="PROSITE" id="PS51294"/>
    </source>
</evidence>
<feature type="compositionally biased region" description="Low complexity" evidence="4">
    <location>
        <begin position="216"/>
        <end position="231"/>
    </location>
</feature>
<feature type="compositionally biased region" description="Basic residues" evidence="4">
    <location>
        <begin position="58"/>
        <end position="68"/>
    </location>
</feature>
<feature type="compositionally biased region" description="Polar residues" evidence="4">
    <location>
        <begin position="182"/>
        <end position="204"/>
    </location>
</feature>
<feature type="region of interest" description="Disordered" evidence="4">
    <location>
        <begin position="1"/>
        <end position="381"/>
    </location>
</feature>
<evidence type="ECO:0000256" key="1">
    <source>
        <dbReference type="ARBA" id="ARBA00004123"/>
    </source>
</evidence>
<protein>
    <submittedName>
        <fullName evidence="7">Sant domain dna binding protein</fullName>
    </submittedName>
</protein>
<dbReference type="STRING" id="236234.A0A1J9R6N0"/>
<dbReference type="SUPFAM" id="SSF46689">
    <property type="entry name" value="Homeodomain-like"/>
    <property type="match status" value="1"/>
</dbReference>
<dbReference type="GO" id="GO:0003700">
    <property type="term" value="F:DNA-binding transcription factor activity"/>
    <property type="evidence" value="ECO:0007669"/>
    <property type="project" value="TreeGrafter"/>
</dbReference>
<dbReference type="PANTHER" id="PTHR46380:SF2">
    <property type="entry name" value="CYCLIN-D-BINDING MYB-LIKE TRANSCRIPTION FACTOR 1"/>
    <property type="match status" value="1"/>
</dbReference>
<reference evidence="7 8" key="1">
    <citation type="submission" date="2016-10" db="EMBL/GenBank/DDBJ databases">
        <title>Proteomics and genomics reveal pathogen-plant mechanisms compatible with a hemibiotrophic lifestyle of Diplodia corticola.</title>
        <authorList>
            <person name="Fernandes I."/>
            <person name="De Jonge R."/>
            <person name="Van De Peer Y."/>
            <person name="Devreese B."/>
            <person name="Alves A."/>
            <person name="Esteves A.C."/>
        </authorList>
    </citation>
    <scope>NUCLEOTIDE SEQUENCE [LARGE SCALE GENOMIC DNA]</scope>
    <source>
        <strain evidence="7 8">CBS 112549</strain>
    </source>
</reference>